<organism evidence="1 2">
    <name type="scientific">Paracandidimonas soli</name>
    <dbReference type="NCBI Taxonomy" id="1917182"/>
    <lineage>
        <taxon>Bacteria</taxon>
        <taxon>Pseudomonadati</taxon>
        <taxon>Pseudomonadota</taxon>
        <taxon>Betaproteobacteria</taxon>
        <taxon>Burkholderiales</taxon>
        <taxon>Alcaligenaceae</taxon>
        <taxon>Paracandidimonas</taxon>
    </lineage>
</organism>
<dbReference type="AlphaFoldDB" id="A0A4R3UUD8"/>
<sequence>MKQRTISLLLFWAVLLGFFAWDWSHSEPVNLRLEADIIALGSGKAPTGGHCSAF</sequence>
<dbReference type="EMBL" id="SMBX01000009">
    <property type="protein sequence ID" value="TCU94500.1"/>
    <property type="molecule type" value="Genomic_DNA"/>
</dbReference>
<protein>
    <submittedName>
        <fullName evidence="1">Uncharacterized protein</fullName>
    </submittedName>
</protein>
<comment type="caution">
    <text evidence="1">The sequence shown here is derived from an EMBL/GenBank/DDBJ whole genome shotgun (WGS) entry which is preliminary data.</text>
</comment>
<gene>
    <name evidence="1" type="ORF">EV686_10952</name>
</gene>
<proteinExistence type="predicted"/>
<accession>A0A4R3UUD8</accession>
<dbReference type="Proteomes" id="UP000294692">
    <property type="component" value="Unassembled WGS sequence"/>
</dbReference>
<keyword evidence="2" id="KW-1185">Reference proteome</keyword>
<evidence type="ECO:0000313" key="1">
    <source>
        <dbReference type="EMBL" id="TCU94500.1"/>
    </source>
</evidence>
<reference evidence="1 2" key="1">
    <citation type="submission" date="2019-03" db="EMBL/GenBank/DDBJ databases">
        <title>Genomic Encyclopedia of Type Strains, Phase IV (KMG-IV): sequencing the most valuable type-strain genomes for metagenomic binning, comparative biology and taxonomic classification.</title>
        <authorList>
            <person name="Goeker M."/>
        </authorList>
    </citation>
    <scope>NUCLEOTIDE SEQUENCE [LARGE SCALE GENOMIC DNA]</scope>
    <source>
        <strain evidence="1 2">DSM 100048</strain>
    </source>
</reference>
<name>A0A4R3UUD8_9BURK</name>
<dbReference type="RefSeq" id="WP_165972638.1">
    <property type="nucleotide sequence ID" value="NZ_JBHRVM010000001.1"/>
</dbReference>
<evidence type="ECO:0000313" key="2">
    <source>
        <dbReference type="Proteomes" id="UP000294692"/>
    </source>
</evidence>